<evidence type="ECO:0000313" key="2">
    <source>
        <dbReference type="Proteomes" id="UP001323798"/>
    </source>
</evidence>
<protein>
    <recommendedName>
        <fullName evidence="3">Linalool dehydratase/isomerase domain-containing protein</fullName>
    </recommendedName>
</protein>
<accession>A0ABZ0SP51</accession>
<organism evidence="1 2">
    <name type="scientific">Microbacterium rhizosphaerae</name>
    <dbReference type="NCBI Taxonomy" id="1678237"/>
    <lineage>
        <taxon>Bacteria</taxon>
        <taxon>Bacillati</taxon>
        <taxon>Actinomycetota</taxon>
        <taxon>Actinomycetes</taxon>
        <taxon>Micrococcales</taxon>
        <taxon>Microbacteriaceae</taxon>
        <taxon>Microbacterium</taxon>
    </lineage>
</organism>
<proteinExistence type="predicted"/>
<evidence type="ECO:0008006" key="3">
    <source>
        <dbReference type="Google" id="ProtNLM"/>
    </source>
</evidence>
<dbReference type="Proteomes" id="UP001323798">
    <property type="component" value="Chromosome"/>
</dbReference>
<dbReference type="InterPro" id="IPR058347">
    <property type="entry name" value="DUF8034"/>
</dbReference>
<dbReference type="RefSeq" id="WP_320942794.1">
    <property type="nucleotide sequence ID" value="NZ_BAABEU010000003.1"/>
</dbReference>
<name>A0ABZ0SP51_9MICO</name>
<dbReference type="EMBL" id="CP139368">
    <property type="protein sequence ID" value="WPR90081.1"/>
    <property type="molecule type" value="Genomic_DNA"/>
</dbReference>
<evidence type="ECO:0000313" key="1">
    <source>
        <dbReference type="EMBL" id="WPR90081.1"/>
    </source>
</evidence>
<keyword evidence="2" id="KW-1185">Reference proteome</keyword>
<dbReference type="Pfam" id="PF26099">
    <property type="entry name" value="DUF8034"/>
    <property type="match status" value="1"/>
</dbReference>
<gene>
    <name evidence="1" type="ORF">SM116_01990</name>
</gene>
<sequence length="646" mass="71130">MPGPVLVAPMREIPAWAVLQRRLFDEIERAWPRFVELYCESDGRLRYSGALQSRDGVDDFYEPFFNWPAFYALGGAGDILDAAKHHWRGVTAQLTEAGMLTDEYENGYDWFHQGESLIFFYALCAADPDDAEFRDRARRFAELYLDPANGNYDPDANVILAPHNGALGALEGVGDEWTSYSADQESMRPYGLPIHGLDGIDRWDDLADPAKADLMGAEMRRRAHGDVAVNLAATSLVANHWLYDGDQRAADWIERYVGGWRGRAAANGGLLPDNAGPDGLVGSLQGGRWYGGHYGWTWPHGLPCVGMAALIGGINAAIVTGDRTHLELARAPLDTVIDHAITATVAETPMSLQANSLSRLGADAWNEAQLVPHRFGEDGWFDFGPMPMELPTWLWWFSRDAADLDRLRRLLPVQSESPTAVRPFRDKAEGGHDMPWLSYLAGENPDYPERALSMALGQVARRIALMETEHPDPATVHIHFWQRVQPVVTEVLGQLISGAPQVLYNGGLPLVAVSYEDVERARPGLPRDVAALVTSIDGDEIAVELVNLSNRERRRVRIRPGRFGERDIRSVRSTGEAGSDFPGSPVAYTSDPGEVVSHATDVDAPSIVVDLPPAHRAKLVLITTEAIRQPRHQSAAHQPATEGTPT</sequence>
<reference evidence="1 2" key="1">
    <citation type="submission" date="2023-11" db="EMBL/GenBank/DDBJ databases">
        <title>Genome sequence of Microbacterium rhizosphaerae KACC 19337.</title>
        <authorList>
            <person name="Choi H."/>
            <person name="Kim S."/>
            <person name="Kim Y."/>
            <person name="Kwon S.-W."/>
            <person name="Heo J."/>
        </authorList>
    </citation>
    <scope>NUCLEOTIDE SEQUENCE [LARGE SCALE GENOMIC DNA]</scope>
    <source>
        <strain evidence="1 2">KACC 19337</strain>
    </source>
</reference>